<evidence type="ECO:0000256" key="3">
    <source>
        <dbReference type="ARBA" id="ARBA00022980"/>
    </source>
</evidence>
<dbReference type="Gene3D" id="6.10.250.290">
    <property type="match status" value="1"/>
</dbReference>
<evidence type="ECO:0000256" key="5">
    <source>
        <dbReference type="ARBA" id="ARBA00035202"/>
    </source>
</evidence>
<reference evidence="8" key="1">
    <citation type="journal article" date="2019" name="Int. J. Syst. Evol. Microbiol.">
        <title>The Global Catalogue of Microorganisms (GCM) 10K type strain sequencing project: providing services to taxonomists for standard genome sequencing and annotation.</title>
        <authorList>
            <consortium name="The Broad Institute Genomics Platform"/>
            <consortium name="The Broad Institute Genome Sequencing Center for Infectious Disease"/>
            <person name="Wu L."/>
            <person name="Ma J."/>
        </authorList>
    </citation>
    <scope>NUCLEOTIDE SEQUENCE [LARGE SCALE GENOMIC DNA]</scope>
    <source>
        <strain evidence="8">JCM 17728</strain>
    </source>
</reference>
<dbReference type="InterPro" id="IPR002363">
    <property type="entry name" value="Ribosomal_uL10_CS_bac"/>
</dbReference>
<comment type="caution">
    <text evidence="7">The sequence shown here is derived from an EMBL/GenBank/DDBJ whole genome shotgun (WGS) entry which is preliminary data.</text>
</comment>
<dbReference type="Pfam" id="PF00466">
    <property type="entry name" value="Ribosomal_L10"/>
    <property type="match status" value="1"/>
</dbReference>
<dbReference type="SUPFAM" id="SSF160369">
    <property type="entry name" value="Ribosomal protein L10-like"/>
    <property type="match status" value="1"/>
</dbReference>
<dbReference type="Gene3D" id="3.30.70.1730">
    <property type="match status" value="1"/>
</dbReference>
<dbReference type="PANTHER" id="PTHR11560">
    <property type="entry name" value="39S RIBOSOMAL PROTEIN L10, MITOCHONDRIAL"/>
    <property type="match status" value="1"/>
</dbReference>
<comment type="function">
    <text evidence="1 6">Forms part of the ribosomal stalk, playing a central role in the interaction of the ribosome with GTP-bound translation factors.</text>
</comment>
<evidence type="ECO:0000256" key="1">
    <source>
        <dbReference type="ARBA" id="ARBA00002633"/>
    </source>
</evidence>
<dbReference type="InterPro" id="IPR001790">
    <property type="entry name" value="Ribosomal_uL10"/>
</dbReference>
<dbReference type="HAMAP" id="MF_00362">
    <property type="entry name" value="Ribosomal_uL10"/>
    <property type="match status" value="1"/>
</dbReference>
<dbReference type="PROSITE" id="PS01109">
    <property type="entry name" value="RIBOSOMAL_L10"/>
    <property type="match status" value="1"/>
</dbReference>
<organism evidence="7 8">
    <name type="scientific">Kangiella marina</name>
    <dbReference type="NCBI Taxonomy" id="1079178"/>
    <lineage>
        <taxon>Bacteria</taxon>
        <taxon>Pseudomonadati</taxon>
        <taxon>Pseudomonadota</taxon>
        <taxon>Gammaproteobacteria</taxon>
        <taxon>Kangiellales</taxon>
        <taxon>Kangiellaceae</taxon>
        <taxon>Kangiella</taxon>
    </lineage>
</organism>
<protein>
    <recommendedName>
        <fullName evidence="5 6">Large ribosomal subunit protein uL10</fullName>
    </recommendedName>
</protein>
<gene>
    <name evidence="6 7" type="primary">rplJ</name>
    <name evidence="7" type="ORF">GCM10023151_15880</name>
</gene>
<dbReference type="InterPro" id="IPR022973">
    <property type="entry name" value="Ribosomal_uL10_bac"/>
</dbReference>
<dbReference type="InterPro" id="IPR047865">
    <property type="entry name" value="Ribosomal_uL10_bac_type"/>
</dbReference>
<evidence type="ECO:0000313" key="7">
    <source>
        <dbReference type="EMBL" id="GAA4362079.1"/>
    </source>
</evidence>
<dbReference type="EMBL" id="BAABFV010000002">
    <property type="protein sequence ID" value="GAA4362079.1"/>
    <property type="molecule type" value="Genomic_DNA"/>
</dbReference>
<keyword evidence="6" id="KW-0699">rRNA-binding</keyword>
<sequence>MPYQNCNSSQASARFETIGGELVALGLEGKKAIVTEVNEVAKTALSAVIAEYRGLTVEQMTALRVKARESNVYVRVVRNTLARRAVEDTEFACMQDALTGPLVYAFSIDAPGAAARLFKDFAKENDLLEVTGLSIAGEMHGPERLDAIAALPTRDEALASLMSVMIAPITKLARTFNEVPSKVTRAVAAVRDQKQEAA</sequence>
<dbReference type="Proteomes" id="UP001501011">
    <property type="component" value="Unassembled WGS sequence"/>
</dbReference>
<keyword evidence="3 6" id="KW-0689">Ribosomal protein</keyword>
<dbReference type="CDD" id="cd05797">
    <property type="entry name" value="Ribosomal_L10"/>
    <property type="match status" value="1"/>
</dbReference>
<accession>A0ABP8IL31</accession>
<keyword evidence="8" id="KW-1185">Reference proteome</keyword>
<keyword evidence="6" id="KW-0694">RNA-binding</keyword>
<dbReference type="NCBIfam" id="NF000955">
    <property type="entry name" value="PRK00099.1-1"/>
    <property type="match status" value="1"/>
</dbReference>
<dbReference type="GO" id="GO:0005840">
    <property type="term" value="C:ribosome"/>
    <property type="evidence" value="ECO:0007669"/>
    <property type="project" value="UniProtKB-KW"/>
</dbReference>
<keyword evidence="4 6" id="KW-0687">Ribonucleoprotein</keyword>
<name>A0ABP8IL31_9GAMM</name>
<evidence type="ECO:0000256" key="6">
    <source>
        <dbReference type="HAMAP-Rule" id="MF_00362"/>
    </source>
</evidence>
<evidence type="ECO:0000256" key="2">
    <source>
        <dbReference type="ARBA" id="ARBA00008889"/>
    </source>
</evidence>
<evidence type="ECO:0000256" key="4">
    <source>
        <dbReference type="ARBA" id="ARBA00023274"/>
    </source>
</evidence>
<comment type="similarity">
    <text evidence="2 6">Belongs to the universal ribosomal protein uL10 family.</text>
</comment>
<proteinExistence type="inferred from homology"/>
<evidence type="ECO:0000313" key="8">
    <source>
        <dbReference type="Proteomes" id="UP001501011"/>
    </source>
</evidence>
<comment type="subunit">
    <text evidence="6">Part of the ribosomal stalk of the 50S ribosomal subunit. The N-terminus interacts with L11 and the large rRNA to form the base of the stalk. The C-terminus forms an elongated spine to which L12 dimers bind in a sequential fashion forming a multimeric L10(L12)X complex.</text>
</comment>
<dbReference type="InterPro" id="IPR043141">
    <property type="entry name" value="Ribosomal_uL10-like_sf"/>
</dbReference>